<evidence type="ECO:0000313" key="2">
    <source>
        <dbReference type="EMBL" id="MFC3631280.1"/>
    </source>
</evidence>
<name>A0ABV7U8H0_9RHOB</name>
<proteinExistence type="predicted"/>
<dbReference type="Proteomes" id="UP001595539">
    <property type="component" value="Unassembled WGS sequence"/>
</dbReference>
<protein>
    <submittedName>
        <fullName evidence="2">Uncharacterized protein</fullName>
    </submittedName>
</protein>
<evidence type="ECO:0000256" key="1">
    <source>
        <dbReference type="SAM" id="MobiDB-lite"/>
    </source>
</evidence>
<dbReference type="RefSeq" id="WP_377763499.1">
    <property type="nucleotide sequence ID" value="NZ_JBHRXY010000024.1"/>
</dbReference>
<accession>A0ABV7U8H0</accession>
<evidence type="ECO:0000313" key="3">
    <source>
        <dbReference type="Proteomes" id="UP001595539"/>
    </source>
</evidence>
<keyword evidence="3" id="KW-1185">Reference proteome</keyword>
<sequence length="79" mass="8509">MSADGRQARDVMLGLMKTCQKLGISFFAYLGDRLGLSGTGERVPTLPDLVGAQPAKLTLPRNLPQLPSPRGRAVRPDAY</sequence>
<organism evidence="2 3">
    <name type="scientific">Paracoccus angustae</name>
    <dbReference type="NCBI Taxonomy" id="1671480"/>
    <lineage>
        <taxon>Bacteria</taxon>
        <taxon>Pseudomonadati</taxon>
        <taxon>Pseudomonadota</taxon>
        <taxon>Alphaproteobacteria</taxon>
        <taxon>Rhodobacterales</taxon>
        <taxon>Paracoccaceae</taxon>
        <taxon>Paracoccus</taxon>
    </lineage>
</organism>
<dbReference type="EMBL" id="JBHRXY010000024">
    <property type="protein sequence ID" value="MFC3631280.1"/>
    <property type="molecule type" value="Genomic_DNA"/>
</dbReference>
<reference evidence="3" key="1">
    <citation type="journal article" date="2019" name="Int. J. Syst. Evol. Microbiol.">
        <title>The Global Catalogue of Microorganisms (GCM) 10K type strain sequencing project: providing services to taxonomists for standard genome sequencing and annotation.</title>
        <authorList>
            <consortium name="The Broad Institute Genomics Platform"/>
            <consortium name="The Broad Institute Genome Sequencing Center for Infectious Disease"/>
            <person name="Wu L."/>
            <person name="Ma J."/>
        </authorList>
    </citation>
    <scope>NUCLEOTIDE SEQUENCE [LARGE SCALE GENOMIC DNA]</scope>
    <source>
        <strain evidence="3">KCTC 42473</strain>
    </source>
</reference>
<comment type="caution">
    <text evidence="2">The sequence shown here is derived from an EMBL/GenBank/DDBJ whole genome shotgun (WGS) entry which is preliminary data.</text>
</comment>
<feature type="region of interest" description="Disordered" evidence="1">
    <location>
        <begin position="60"/>
        <end position="79"/>
    </location>
</feature>
<gene>
    <name evidence="2" type="ORF">ACFOM8_17730</name>
</gene>